<proteinExistence type="predicted"/>
<feature type="transmembrane region" description="Helical" evidence="6">
    <location>
        <begin position="121"/>
        <end position="141"/>
    </location>
</feature>
<dbReference type="Pfam" id="PF03631">
    <property type="entry name" value="Virul_fac_BrkB"/>
    <property type="match status" value="1"/>
</dbReference>
<organism evidence="7">
    <name type="scientific">gut metagenome</name>
    <dbReference type="NCBI Taxonomy" id="749906"/>
    <lineage>
        <taxon>unclassified sequences</taxon>
        <taxon>metagenomes</taxon>
        <taxon>organismal metagenomes</taxon>
    </lineage>
</organism>
<comment type="subcellular location">
    <subcellularLocation>
        <location evidence="1">Cell membrane</location>
        <topology evidence="1">Multi-pass membrane protein</topology>
    </subcellularLocation>
</comment>
<dbReference type="InterPro" id="IPR017039">
    <property type="entry name" value="Virul_fac_BrkB"/>
</dbReference>
<evidence type="ECO:0000256" key="3">
    <source>
        <dbReference type="ARBA" id="ARBA00022692"/>
    </source>
</evidence>
<feature type="transmembrane region" description="Helical" evidence="6">
    <location>
        <begin position="204"/>
        <end position="225"/>
    </location>
</feature>
<evidence type="ECO:0000256" key="1">
    <source>
        <dbReference type="ARBA" id="ARBA00004651"/>
    </source>
</evidence>
<evidence type="ECO:0000256" key="4">
    <source>
        <dbReference type="ARBA" id="ARBA00022989"/>
    </source>
</evidence>
<keyword evidence="5 6" id="KW-0472">Membrane</keyword>
<keyword evidence="4 6" id="KW-1133">Transmembrane helix</keyword>
<dbReference type="GO" id="GO:0005886">
    <property type="term" value="C:plasma membrane"/>
    <property type="evidence" value="ECO:0007669"/>
    <property type="project" value="UniProtKB-SubCell"/>
</dbReference>
<reference evidence="7" key="1">
    <citation type="journal article" date="2012" name="PLoS ONE">
        <title>Gene sets for utilization of primary and secondary nutrition supplies in the distal gut of endangered iberian lynx.</title>
        <authorList>
            <person name="Alcaide M."/>
            <person name="Messina E."/>
            <person name="Richter M."/>
            <person name="Bargiela R."/>
            <person name="Peplies J."/>
            <person name="Huws S.A."/>
            <person name="Newbold C.J."/>
            <person name="Golyshin P.N."/>
            <person name="Simon M.A."/>
            <person name="Lopez G."/>
            <person name="Yakimov M.M."/>
            <person name="Ferrer M."/>
        </authorList>
    </citation>
    <scope>NUCLEOTIDE SEQUENCE</scope>
</reference>
<sequence>MPMNPAKLKGLLSFLNDDIWRVTDDEVSKSRGILYNAIKIATLSIREFTDGRILNKASALTYNTLLAIIPILAILFAIARGFGFANLLETQFRNGLEGQNQAAEVVLGLIDSYLVHAQSGIFIGVGLIMLFWSILTLTYNIERTFNYIWQVKKPRTLYRKMTDYFSILLLLPLLFVLSSGISIFMTTMLKNLEDYVLLAPLMKFLVRLIPFLLTSSMFIGLYVFIPNTKVKLKYAILPGIIAGTAFQLFQYLYIGSQIWVSRYNAIYGSFAAIPMFLLWTQISWSICLYGGELCFIAQNLRNYSFSKETARISRRYHDFLCILILSHICKRFAKGETPYTAEALSDEHKIPIRLTKKILYELQDIHLVRETPVENEDELVAYLPSMDINQLNVALLLNRLDVAGSEEFKIDRKKYSSSWETLNKARQEYYHNNAKILLKDL</sequence>
<feature type="transmembrane region" description="Helical" evidence="6">
    <location>
        <begin position="60"/>
        <end position="79"/>
    </location>
</feature>
<dbReference type="NCBIfam" id="TIGR00765">
    <property type="entry name" value="yihY_not_rbn"/>
    <property type="match status" value="1"/>
</dbReference>
<feature type="transmembrane region" description="Helical" evidence="6">
    <location>
        <begin position="266"/>
        <end position="291"/>
    </location>
</feature>
<protein>
    <submittedName>
        <fullName evidence="7">YihY family protein</fullName>
    </submittedName>
</protein>
<dbReference type="EMBL" id="AMCI01001383">
    <property type="protein sequence ID" value="EJX05714.1"/>
    <property type="molecule type" value="Genomic_DNA"/>
</dbReference>
<evidence type="ECO:0000313" key="7">
    <source>
        <dbReference type="EMBL" id="EJX05714.1"/>
    </source>
</evidence>
<comment type="caution">
    <text evidence="7">The sequence shown here is derived from an EMBL/GenBank/DDBJ whole genome shotgun (WGS) entry which is preliminary data.</text>
</comment>
<evidence type="ECO:0000256" key="6">
    <source>
        <dbReference type="SAM" id="Phobius"/>
    </source>
</evidence>
<evidence type="ECO:0000256" key="5">
    <source>
        <dbReference type="ARBA" id="ARBA00023136"/>
    </source>
</evidence>
<dbReference type="AlphaFoldDB" id="J9GFK0"/>
<dbReference type="PANTHER" id="PTHR30213">
    <property type="entry name" value="INNER MEMBRANE PROTEIN YHJD"/>
    <property type="match status" value="1"/>
</dbReference>
<keyword evidence="2" id="KW-1003">Cell membrane</keyword>
<feature type="transmembrane region" description="Helical" evidence="6">
    <location>
        <begin position="232"/>
        <end position="254"/>
    </location>
</feature>
<name>J9GFK0_9ZZZZ</name>
<evidence type="ECO:0000256" key="2">
    <source>
        <dbReference type="ARBA" id="ARBA00022475"/>
    </source>
</evidence>
<keyword evidence="3 6" id="KW-0812">Transmembrane</keyword>
<accession>J9GFK0</accession>
<dbReference type="PANTHER" id="PTHR30213:SF0">
    <property type="entry name" value="UPF0761 MEMBRANE PROTEIN YIHY"/>
    <property type="match status" value="1"/>
</dbReference>
<feature type="transmembrane region" description="Helical" evidence="6">
    <location>
        <begin position="162"/>
        <end position="184"/>
    </location>
</feature>
<gene>
    <name evidence="7" type="ORF">EVA_06179</name>
</gene>